<reference evidence="7 8" key="1">
    <citation type="submission" date="2020-02" db="EMBL/GenBank/DDBJ databases">
        <authorList>
            <person name="Subbiah M."/>
            <person name="Call D."/>
        </authorList>
    </citation>
    <scope>NUCLEOTIDE SEQUENCE [LARGE SCALE GENOMIC DNA]</scope>
    <source>
        <strain evidence="7 8">8375wC2</strain>
    </source>
</reference>
<comment type="subcellular location">
    <subcellularLocation>
        <location evidence="1 4">Bacterial flagellum basal body</location>
    </subcellularLocation>
</comment>
<dbReference type="InterPro" id="IPR053967">
    <property type="entry name" value="LlgE_F_G-like_D1"/>
</dbReference>
<feature type="non-terminal residue" evidence="7">
    <location>
        <position position="158"/>
    </location>
</feature>
<dbReference type="SUPFAM" id="SSF117143">
    <property type="entry name" value="Flagellar hook protein flgE"/>
    <property type="match status" value="1"/>
</dbReference>
<dbReference type="InterPro" id="IPR037925">
    <property type="entry name" value="FlgE/F/G-like"/>
</dbReference>
<dbReference type="InterPro" id="IPR020013">
    <property type="entry name" value="Flagellar_FlgE/F/G"/>
</dbReference>
<dbReference type="Proteomes" id="UP000469708">
    <property type="component" value="Unassembled WGS sequence"/>
</dbReference>
<dbReference type="AlphaFoldDB" id="A0A8T6Q2F5"/>
<keyword evidence="7" id="KW-0282">Flagellum</keyword>
<evidence type="ECO:0000256" key="2">
    <source>
        <dbReference type="ARBA" id="ARBA00009677"/>
    </source>
</evidence>
<evidence type="ECO:0000259" key="6">
    <source>
        <dbReference type="Pfam" id="PF22692"/>
    </source>
</evidence>
<proteinExistence type="inferred from homology"/>
<evidence type="ECO:0000256" key="3">
    <source>
        <dbReference type="ARBA" id="ARBA00023143"/>
    </source>
</evidence>
<dbReference type="InterPro" id="IPR037058">
    <property type="entry name" value="Falgellar_hook_FlgE_sf"/>
</dbReference>
<evidence type="ECO:0000259" key="5">
    <source>
        <dbReference type="Pfam" id="PF07559"/>
    </source>
</evidence>
<dbReference type="InterPro" id="IPR011491">
    <property type="entry name" value="FlgE_D2"/>
</dbReference>
<accession>A0A8T6Q2F5</accession>
<dbReference type="Pfam" id="PF07559">
    <property type="entry name" value="FlgE_D2"/>
    <property type="match status" value="1"/>
</dbReference>
<dbReference type="PANTHER" id="PTHR30435:SF1">
    <property type="entry name" value="FLAGELLAR HOOK PROTEIN FLGE"/>
    <property type="match status" value="1"/>
</dbReference>
<dbReference type="GO" id="GO:0005829">
    <property type="term" value="C:cytosol"/>
    <property type="evidence" value="ECO:0007669"/>
    <property type="project" value="TreeGrafter"/>
</dbReference>
<dbReference type="GO" id="GO:0071978">
    <property type="term" value="P:bacterial-type flagellum-dependent swarming motility"/>
    <property type="evidence" value="ECO:0007669"/>
    <property type="project" value="TreeGrafter"/>
</dbReference>
<sequence>VSVAGTAQSISRGGSLVSTGNALDLAINDDGFFVTCDSAGNISYTRAGSFETDKNGYIVNASGAYLQGYPVDDTGTLQTGTVTDIQIKTGNIPAQASSSLTFTANFDASDDAIDRTTVPFDATNSSSYTDSYTTTVYDSLGNEHSVCQYFTKTSDNPW</sequence>
<comment type="similarity">
    <text evidence="2 4">Belongs to the flagella basal body rod proteins family.</text>
</comment>
<name>A0A8T6Q2F5_ECOLX</name>
<feature type="domain" description="Flagellar hook protein FlgE/F/G-like D1" evidence="6">
    <location>
        <begin position="26"/>
        <end position="89"/>
    </location>
</feature>
<dbReference type="PANTHER" id="PTHR30435">
    <property type="entry name" value="FLAGELLAR PROTEIN"/>
    <property type="match status" value="1"/>
</dbReference>
<keyword evidence="3 4" id="KW-0975">Bacterial flagellum</keyword>
<evidence type="ECO:0000256" key="1">
    <source>
        <dbReference type="ARBA" id="ARBA00004117"/>
    </source>
</evidence>
<dbReference type="GO" id="GO:0009425">
    <property type="term" value="C:bacterial-type flagellum basal body"/>
    <property type="evidence" value="ECO:0007669"/>
    <property type="project" value="UniProtKB-SubCell"/>
</dbReference>
<evidence type="ECO:0000313" key="7">
    <source>
        <dbReference type="EMBL" id="NEM89539.1"/>
    </source>
</evidence>
<keyword evidence="7" id="KW-0966">Cell projection</keyword>
<protein>
    <recommendedName>
        <fullName evidence="4">Flagellar hook protein FlgE</fullName>
    </recommendedName>
</protein>
<dbReference type="Gene3D" id="2.60.98.20">
    <property type="entry name" value="Flagellar hook protein FlgE"/>
    <property type="match status" value="1"/>
</dbReference>
<feature type="domain" description="Flagellar hook protein FlgE D2" evidence="5">
    <location>
        <begin position="106"/>
        <end position="158"/>
    </location>
</feature>
<evidence type="ECO:0000313" key="8">
    <source>
        <dbReference type="Proteomes" id="UP000469708"/>
    </source>
</evidence>
<dbReference type="Pfam" id="PF22692">
    <property type="entry name" value="LlgE_F_G_D1"/>
    <property type="match status" value="1"/>
</dbReference>
<evidence type="ECO:0000256" key="4">
    <source>
        <dbReference type="RuleBase" id="RU362116"/>
    </source>
</evidence>
<organism evidence="7 8">
    <name type="scientific">Escherichia coli</name>
    <dbReference type="NCBI Taxonomy" id="562"/>
    <lineage>
        <taxon>Bacteria</taxon>
        <taxon>Pseudomonadati</taxon>
        <taxon>Pseudomonadota</taxon>
        <taxon>Gammaproteobacteria</taxon>
        <taxon>Enterobacterales</taxon>
        <taxon>Enterobacteriaceae</taxon>
        <taxon>Escherichia</taxon>
    </lineage>
</organism>
<comment type="caution">
    <text evidence="7">The sequence shown here is derived from an EMBL/GenBank/DDBJ whole genome shotgun (WGS) entry which is preliminary data.</text>
</comment>
<dbReference type="NCBIfam" id="TIGR03506">
    <property type="entry name" value="FlgEFG_subfam"/>
    <property type="match status" value="1"/>
</dbReference>
<keyword evidence="7" id="KW-0969">Cilium</keyword>
<dbReference type="EMBL" id="JAAGYI010000572">
    <property type="protein sequence ID" value="NEM89539.1"/>
    <property type="molecule type" value="Genomic_DNA"/>
</dbReference>
<dbReference type="GO" id="GO:0009424">
    <property type="term" value="C:bacterial-type flagellum hook"/>
    <property type="evidence" value="ECO:0007669"/>
    <property type="project" value="TreeGrafter"/>
</dbReference>
<feature type="non-terminal residue" evidence="7">
    <location>
        <position position="1"/>
    </location>
</feature>
<comment type="function">
    <text evidence="4">A flexible structure which links the flagellar filament to the drive apparatus in the basal body.</text>
</comment>
<gene>
    <name evidence="7" type="ORF">G3V95_29835</name>
</gene>